<sequence>MAQSTHQSLPYSYFSDALGITHLDGAFRDFTNSGFRNCTKETPTFCSSALEFCDGEDICPKLSCWSFPSIPSGIHC</sequence>
<keyword evidence="2" id="KW-1185">Reference proteome</keyword>
<reference evidence="1 2" key="1">
    <citation type="submission" date="2019-09" db="EMBL/GenBank/DDBJ databases">
        <title>A chromosome-level genome assembly of the Chinese tupelo Nyssa sinensis.</title>
        <authorList>
            <person name="Yang X."/>
            <person name="Kang M."/>
            <person name="Yang Y."/>
            <person name="Xiong H."/>
            <person name="Wang M."/>
            <person name="Zhang Z."/>
            <person name="Wang Z."/>
            <person name="Wu H."/>
            <person name="Ma T."/>
            <person name="Liu J."/>
            <person name="Xi Z."/>
        </authorList>
    </citation>
    <scope>NUCLEOTIDE SEQUENCE [LARGE SCALE GENOMIC DNA]</scope>
    <source>
        <strain evidence="1">J267</strain>
        <tissue evidence="1">Leaf</tissue>
    </source>
</reference>
<dbReference type="AlphaFoldDB" id="A0A5J5B6F9"/>
<accession>A0A5J5B6F9</accession>
<organism evidence="1 2">
    <name type="scientific">Nyssa sinensis</name>
    <dbReference type="NCBI Taxonomy" id="561372"/>
    <lineage>
        <taxon>Eukaryota</taxon>
        <taxon>Viridiplantae</taxon>
        <taxon>Streptophyta</taxon>
        <taxon>Embryophyta</taxon>
        <taxon>Tracheophyta</taxon>
        <taxon>Spermatophyta</taxon>
        <taxon>Magnoliopsida</taxon>
        <taxon>eudicotyledons</taxon>
        <taxon>Gunneridae</taxon>
        <taxon>Pentapetalae</taxon>
        <taxon>asterids</taxon>
        <taxon>Cornales</taxon>
        <taxon>Nyssaceae</taxon>
        <taxon>Nyssa</taxon>
    </lineage>
</organism>
<evidence type="ECO:0000313" key="1">
    <source>
        <dbReference type="EMBL" id="KAA8538833.1"/>
    </source>
</evidence>
<gene>
    <name evidence="1" type="ORF">F0562_025525</name>
</gene>
<dbReference type="EMBL" id="CM018037">
    <property type="protein sequence ID" value="KAA8538833.1"/>
    <property type="molecule type" value="Genomic_DNA"/>
</dbReference>
<protein>
    <submittedName>
        <fullName evidence="1">Uncharacterized protein</fullName>
    </submittedName>
</protein>
<dbReference type="Proteomes" id="UP000325577">
    <property type="component" value="Linkage Group LG14"/>
</dbReference>
<proteinExistence type="predicted"/>
<evidence type="ECO:0000313" key="2">
    <source>
        <dbReference type="Proteomes" id="UP000325577"/>
    </source>
</evidence>
<name>A0A5J5B6F9_9ASTE</name>